<comment type="cofactor">
    <cofactor evidence="9">
        <name>Fe cation</name>
        <dbReference type="ChEBI" id="CHEBI:24875"/>
    </cofactor>
    <text evidence="9">Binds 2 iron ions per subunit.</text>
</comment>
<keyword evidence="7 9" id="KW-0503">Monooxygenase</keyword>
<dbReference type="PANTHER" id="PTHR11237">
    <property type="entry name" value="COENZYME Q10 BIOSYNTHESIS PROTEIN 7"/>
    <property type="match status" value="1"/>
</dbReference>
<feature type="binding site" evidence="9">
    <location>
        <position position="139"/>
    </location>
    <ligand>
        <name>Fe cation</name>
        <dbReference type="ChEBI" id="CHEBI:24875"/>
        <label>2</label>
    </ligand>
</feature>
<dbReference type="InterPro" id="IPR011566">
    <property type="entry name" value="Ubq_synth_Coq7"/>
</dbReference>
<evidence type="ECO:0000256" key="2">
    <source>
        <dbReference type="ARBA" id="ARBA00022475"/>
    </source>
</evidence>
<evidence type="ECO:0000313" key="10">
    <source>
        <dbReference type="EMBL" id="MFC7297809.1"/>
    </source>
</evidence>
<protein>
    <recommendedName>
        <fullName evidence="9">3-demethoxyubiquinol 3-hydroxylase</fullName>
        <shortName evidence="9">DMQ hydroxylase</shortName>
        <ecNumber evidence="9">1.14.99.60</ecNumber>
    </recommendedName>
    <alternativeName>
        <fullName evidence="9">2-nonaprenyl-3-methyl-6-methoxy-1,4-benzoquinol hydroxylase</fullName>
    </alternativeName>
</protein>
<comment type="catalytic activity">
    <reaction evidence="9">
        <text>a 5-methoxy-2-methyl-3-(all-trans-polyprenyl)benzene-1,4-diol + AH2 + O2 = a 3-demethylubiquinol + A + H2O</text>
        <dbReference type="Rhea" id="RHEA:50908"/>
        <dbReference type="Rhea" id="RHEA-COMP:10859"/>
        <dbReference type="Rhea" id="RHEA-COMP:10914"/>
        <dbReference type="ChEBI" id="CHEBI:13193"/>
        <dbReference type="ChEBI" id="CHEBI:15377"/>
        <dbReference type="ChEBI" id="CHEBI:15379"/>
        <dbReference type="ChEBI" id="CHEBI:17499"/>
        <dbReference type="ChEBI" id="CHEBI:84167"/>
        <dbReference type="ChEBI" id="CHEBI:84422"/>
        <dbReference type="EC" id="1.14.99.60"/>
    </reaction>
</comment>
<feature type="binding site" evidence="9">
    <location>
        <position position="171"/>
    </location>
    <ligand>
        <name>Fe cation</name>
        <dbReference type="ChEBI" id="CHEBI:24875"/>
        <label>1</label>
    </ligand>
</feature>
<dbReference type="SUPFAM" id="SSF47240">
    <property type="entry name" value="Ferritin-like"/>
    <property type="match status" value="1"/>
</dbReference>
<sequence length="208" mass="22180">MTPFDQLIQHFDGALRVISGVSVASRPSPAAGLADGALADAERRHSAGLMRVNHVGEVCAQALYQAQAQFAHTEAIRQQFLIAGREEEDHLAWTAQRLRELGSHPSLLNPLWYAGAYALGAVAGKLGDARSLGFVVETERQVEAHLNEHLQKLPPHDAKSLAVVAQMSADEVAHGAAAQALGAQAVSPLVQKGMKAMSKIMTSAAYYI</sequence>
<keyword evidence="6 9" id="KW-0408">Iron</keyword>
<dbReference type="InterPro" id="IPR012347">
    <property type="entry name" value="Ferritin-like"/>
</dbReference>
<organism evidence="10 11">
    <name type="scientific">Herminiimonas aquatilis</name>
    <dbReference type="NCBI Taxonomy" id="345342"/>
    <lineage>
        <taxon>Bacteria</taxon>
        <taxon>Pseudomonadati</taxon>
        <taxon>Pseudomonadota</taxon>
        <taxon>Betaproteobacteria</taxon>
        <taxon>Burkholderiales</taxon>
        <taxon>Oxalobacteraceae</taxon>
        <taxon>Herminiimonas</taxon>
    </lineage>
</organism>
<dbReference type="Gene3D" id="1.20.1260.10">
    <property type="match status" value="1"/>
</dbReference>
<comment type="pathway">
    <text evidence="1 9">Cofactor biosynthesis; ubiquinone biosynthesis.</text>
</comment>
<feature type="binding site" evidence="9">
    <location>
        <position position="87"/>
    </location>
    <ligand>
        <name>Fe cation</name>
        <dbReference type="ChEBI" id="CHEBI:24875"/>
        <label>2</label>
    </ligand>
</feature>
<evidence type="ECO:0000256" key="1">
    <source>
        <dbReference type="ARBA" id="ARBA00004749"/>
    </source>
</evidence>
<evidence type="ECO:0000313" key="11">
    <source>
        <dbReference type="Proteomes" id="UP001596379"/>
    </source>
</evidence>
<dbReference type="Proteomes" id="UP001596379">
    <property type="component" value="Unassembled WGS sequence"/>
</dbReference>
<evidence type="ECO:0000256" key="5">
    <source>
        <dbReference type="ARBA" id="ARBA00023002"/>
    </source>
</evidence>
<comment type="similarity">
    <text evidence="9">Belongs to the COQ7 family.</text>
</comment>
<keyword evidence="11" id="KW-1185">Reference proteome</keyword>
<dbReference type="NCBIfam" id="NF033656">
    <property type="entry name" value="DMQ_monoox_COQ7"/>
    <property type="match status" value="1"/>
</dbReference>
<keyword evidence="2 9" id="KW-1003">Cell membrane</keyword>
<dbReference type="InterPro" id="IPR009078">
    <property type="entry name" value="Ferritin-like_SF"/>
</dbReference>
<dbReference type="PANTHER" id="PTHR11237:SF4">
    <property type="entry name" value="5-DEMETHOXYUBIQUINONE HYDROXYLASE, MITOCHONDRIAL"/>
    <property type="match status" value="1"/>
</dbReference>
<dbReference type="EMBL" id="JBHTCC010000001">
    <property type="protein sequence ID" value="MFC7297809.1"/>
    <property type="molecule type" value="Genomic_DNA"/>
</dbReference>
<gene>
    <name evidence="9 10" type="primary">coq7</name>
    <name evidence="10" type="ORF">ACFQO0_05090</name>
</gene>
<keyword evidence="4 9" id="KW-0479">Metal-binding</keyword>
<evidence type="ECO:0000256" key="4">
    <source>
        <dbReference type="ARBA" id="ARBA00022723"/>
    </source>
</evidence>
<name>A0ABW2J2T9_9BURK</name>
<comment type="function">
    <text evidence="9">Catalyzes the hydroxylation of 2-nonaprenyl-3-methyl-6-methoxy-1,4-benzoquinol during ubiquinone biosynthesis.</text>
</comment>
<keyword evidence="5 9" id="KW-0560">Oxidoreductase</keyword>
<dbReference type="Pfam" id="PF03232">
    <property type="entry name" value="COQ7"/>
    <property type="match status" value="1"/>
</dbReference>
<comment type="subcellular location">
    <subcellularLocation>
        <location evidence="9">Cell membrane</location>
        <topology evidence="9">Peripheral membrane protein</topology>
    </subcellularLocation>
</comment>
<dbReference type="RefSeq" id="WP_382232938.1">
    <property type="nucleotide sequence ID" value="NZ_JBHTCC010000001.1"/>
</dbReference>
<proteinExistence type="inferred from homology"/>
<dbReference type="CDD" id="cd01042">
    <property type="entry name" value="DMQH"/>
    <property type="match status" value="1"/>
</dbReference>
<evidence type="ECO:0000256" key="8">
    <source>
        <dbReference type="ARBA" id="ARBA00023136"/>
    </source>
</evidence>
<reference evidence="11" key="1">
    <citation type="journal article" date="2019" name="Int. J. Syst. Evol. Microbiol.">
        <title>The Global Catalogue of Microorganisms (GCM) 10K type strain sequencing project: providing services to taxonomists for standard genome sequencing and annotation.</title>
        <authorList>
            <consortium name="The Broad Institute Genomics Platform"/>
            <consortium name="The Broad Institute Genome Sequencing Center for Infectious Disease"/>
            <person name="Wu L."/>
            <person name="Ma J."/>
        </authorList>
    </citation>
    <scope>NUCLEOTIDE SEQUENCE [LARGE SCALE GENOMIC DNA]</scope>
    <source>
        <strain evidence="11">CCUG 36956</strain>
    </source>
</reference>
<evidence type="ECO:0000256" key="6">
    <source>
        <dbReference type="ARBA" id="ARBA00023004"/>
    </source>
</evidence>
<keyword evidence="3 9" id="KW-0831">Ubiquinone biosynthesis</keyword>
<feature type="binding site" evidence="9">
    <location>
        <position position="57"/>
    </location>
    <ligand>
        <name>Fe cation</name>
        <dbReference type="ChEBI" id="CHEBI:24875"/>
        <label>1</label>
    </ligand>
</feature>
<dbReference type="GO" id="GO:0004497">
    <property type="term" value="F:monooxygenase activity"/>
    <property type="evidence" value="ECO:0007669"/>
    <property type="project" value="UniProtKB-KW"/>
</dbReference>
<feature type="binding site" evidence="9">
    <location>
        <position position="90"/>
    </location>
    <ligand>
        <name>Fe cation</name>
        <dbReference type="ChEBI" id="CHEBI:24875"/>
        <label>1</label>
    </ligand>
</feature>
<keyword evidence="8 9" id="KW-0472">Membrane</keyword>
<feature type="binding site" evidence="9">
    <location>
        <position position="171"/>
    </location>
    <ligand>
        <name>Fe cation</name>
        <dbReference type="ChEBI" id="CHEBI:24875"/>
        <label>2</label>
    </ligand>
</feature>
<dbReference type="HAMAP" id="MF_01658">
    <property type="entry name" value="COQ7"/>
    <property type="match status" value="1"/>
</dbReference>
<dbReference type="InterPro" id="IPR047809">
    <property type="entry name" value="COQ7_proteobact"/>
</dbReference>
<comment type="caution">
    <text evidence="10">The sequence shown here is derived from an EMBL/GenBank/DDBJ whole genome shotgun (WGS) entry which is preliminary data.</text>
</comment>
<evidence type="ECO:0000256" key="9">
    <source>
        <dbReference type="HAMAP-Rule" id="MF_01658"/>
    </source>
</evidence>
<feature type="binding site" evidence="9">
    <location>
        <position position="174"/>
    </location>
    <ligand>
        <name>Fe cation</name>
        <dbReference type="ChEBI" id="CHEBI:24875"/>
        <label>2</label>
    </ligand>
</feature>
<accession>A0ABW2J2T9</accession>
<evidence type="ECO:0000256" key="7">
    <source>
        <dbReference type="ARBA" id="ARBA00023033"/>
    </source>
</evidence>
<evidence type="ECO:0000256" key="3">
    <source>
        <dbReference type="ARBA" id="ARBA00022688"/>
    </source>
</evidence>
<dbReference type="EC" id="1.14.99.60" evidence="9"/>
<feature type="binding site" evidence="9">
    <location>
        <position position="87"/>
    </location>
    <ligand>
        <name>Fe cation</name>
        <dbReference type="ChEBI" id="CHEBI:24875"/>
        <label>1</label>
    </ligand>
</feature>